<dbReference type="InterPro" id="IPR013325">
    <property type="entry name" value="RNA_pol_sigma_r2"/>
</dbReference>
<dbReference type="SUPFAM" id="SSF88946">
    <property type="entry name" value="Sigma2 domain of RNA polymerase sigma factors"/>
    <property type="match status" value="1"/>
</dbReference>
<keyword evidence="4" id="KW-0804">Transcription</keyword>
<organism evidence="7 8">
    <name type="scientific">Knoellia locipacati</name>
    <dbReference type="NCBI Taxonomy" id="882824"/>
    <lineage>
        <taxon>Bacteria</taxon>
        <taxon>Bacillati</taxon>
        <taxon>Actinomycetota</taxon>
        <taxon>Actinomycetes</taxon>
        <taxon>Micrococcales</taxon>
        <taxon>Intrasporangiaceae</taxon>
        <taxon>Knoellia</taxon>
    </lineage>
</organism>
<dbReference type="GO" id="GO:0003677">
    <property type="term" value="F:DNA binding"/>
    <property type="evidence" value="ECO:0007669"/>
    <property type="project" value="InterPro"/>
</dbReference>
<dbReference type="PANTHER" id="PTHR43133">
    <property type="entry name" value="RNA POLYMERASE ECF-TYPE SIGMA FACTO"/>
    <property type="match status" value="1"/>
</dbReference>
<evidence type="ECO:0000259" key="6">
    <source>
        <dbReference type="Pfam" id="PF08281"/>
    </source>
</evidence>
<evidence type="ECO:0008006" key="9">
    <source>
        <dbReference type="Google" id="ProtNLM"/>
    </source>
</evidence>
<dbReference type="Gene3D" id="1.10.10.10">
    <property type="entry name" value="Winged helix-like DNA-binding domain superfamily/Winged helix DNA-binding domain"/>
    <property type="match status" value="1"/>
</dbReference>
<evidence type="ECO:0000256" key="2">
    <source>
        <dbReference type="ARBA" id="ARBA00023015"/>
    </source>
</evidence>
<dbReference type="Proteomes" id="UP000321793">
    <property type="component" value="Unassembled WGS sequence"/>
</dbReference>
<gene>
    <name evidence="7" type="ORF">KLO01_14740</name>
</gene>
<feature type="domain" description="RNA polymerase sigma-70 region 2" evidence="5">
    <location>
        <begin position="9"/>
        <end position="76"/>
    </location>
</feature>
<dbReference type="SUPFAM" id="SSF88659">
    <property type="entry name" value="Sigma3 and sigma4 domains of RNA polymerase sigma factors"/>
    <property type="match status" value="1"/>
</dbReference>
<comment type="similarity">
    <text evidence="1">Belongs to the sigma-70 factor family. ECF subfamily.</text>
</comment>
<evidence type="ECO:0000313" key="7">
    <source>
        <dbReference type="EMBL" id="GEQ13427.1"/>
    </source>
</evidence>
<keyword evidence="3" id="KW-0731">Sigma factor</keyword>
<dbReference type="AlphaFoldDB" id="A0A512SZN1"/>
<evidence type="ECO:0000256" key="4">
    <source>
        <dbReference type="ARBA" id="ARBA00023163"/>
    </source>
</evidence>
<dbReference type="Gene3D" id="1.10.1740.10">
    <property type="match status" value="1"/>
</dbReference>
<dbReference type="PANTHER" id="PTHR43133:SF61">
    <property type="entry name" value="ECF RNA POLYMERASE SIGMA FACTOR SIGC"/>
    <property type="match status" value="1"/>
</dbReference>
<evidence type="ECO:0000256" key="3">
    <source>
        <dbReference type="ARBA" id="ARBA00023082"/>
    </source>
</evidence>
<dbReference type="InterPro" id="IPR013249">
    <property type="entry name" value="RNA_pol_sigma70_r4_t2"/>
</dbReference>
<proteinExistence type="inferred from homology"/>
<dbReference type="InterPro" id="IPR013324">
    <property type="entry name" value="RNA_pol_sigma_r3/r4-like"/>
</dbReference>
<accession>A0A512SZN1</accession>
<feature type="domain" description="RNA polymerase sigma factor 70 region 4 type 2" evidence="6">
    <location>
        <begin position="102"/>
        <end position="151"/>
    </location>
</feature>
<dbReference type="InterPro" id="IPR036388">
    <property type="entry name" value="WH-like_DNA-bd_sf"/>
</dbReference>
<keyword evidence="2" id="KW-0805">Transcription regulation</keyword>
<dbReference type="RefSeq" id="WP_147063649.1">
    <property type="nucleotide sequence ID" value="NZ_BAABDN010000001.1"/>
</dbReference>
<keyword evidence="8" id="KW-1185">Reference proteome</keyword>
<protein>
    <recommendedName>
        <fullName evidence="9">RNA polymerase sigma factor</fullName>
    </recommendedName>
</protein>
<dbReference type="EMBL" id="BKBA01000004">
    <property type="protein sequence ID" value="GEQ13427.1"/>
    <property type="molecule type" value="Genomic_DNA"/>
</dbReference>
<dbReference type="OrthoDB" id="9803203at2"/>
<sequence>MTLPPFQSLVDAHWRDVGRLAHALAGPNLGDDVAQQAWVQALAAYPRVTSARNLRGWLLTITHRCAMDAHRSARRTVAHDDPASLASAPVVAGPAAPDDGLWARVGALPERQREAVVLKYVADLDHRTVATALGTTPAMSRRLVSDALATLRVDLEDLR</sequence>
<name>A0A512SZN1_9MICO</name>
<dbReference type="GO" id="GO:0016987">
    <property type="term" value="F:sigma factor activity"/>
    <property type="evidence" value="ECO:0007669"/>
    <property type="project" value="UniProtKB-KW"/>
</dbReference>
<dbReference type="GO" id="GO:0006352">
    <property type="term" value="P:DNA-templated transcription initiation"/>
    <property type="evidence" value="ECO:0007669"/>
    <property type="project" value="InterPro"/>
</dbReference>
<dbReference type="Pfam" id="PF04542">
    <property type="entry name" value="Sigma70_r2"/>
    <property type="match status" value="1"/>
</dbReference>
<comment type="caution">
    <text evidence="7">The sequence shown here is derived from an EMBL/GenBank/DDBJ whole genome shotgun (WGS) entry which is preliminary data.</text>
</comment>
<evidence type="ECO:0000313" key="8">
    <source>
        <dbReference type="Proteomes" id="UP000321793"/>
    </source>
</evidence>
<reference evidence="7 8" key="1">
    <citation type="submission" date="2019-07" db="EMBL/GenBank/DDBJ databases">
        <title>Whole genome shotgun sequence of Knoellia locipacati NBRC 109775.</title>
        <authorList>
            <person name="Hosoyama A."/>
            <person name="Uohara A."/>
            <person name="Ohji S."/>
            <person name="Ichikawa N."/>
        </authorList>
    </citation>
    <scope>NUCLEOTIDE SEQUENCE [LARGE SCALE GENOMIC DNA]</scope>
    <source>
        <strain evidence="7 8">NBRC 109775</strain>
    </source>
</reference>
<evidence type="ECO:0000259" key="5">
    <source>
        <dbReference type="Pfam" id="PF04542"/>
    </source>
</evidence>
<evidence type="ECO:0000256" key="1">
    <source>
        <dbReference type="ARBA" id="ARBA00010641"/>
    </source>
</evidence>
<dbReference type="InterPro" id="IPR007627">
    <property type="entry name" value="RNA_pol_sigma70_r2"/>
</dbReference>
<dbReference type="Pfam" id="PF08281">
    <property type="entry name" value="Sigma70_r4_2"/>
    <property type="match status" value="1"/>
</dbReference>
<dbReference type="InterPro" id="IPR039425">
    <property type="entry name" value="RNA_pol_sigma-70-like"/>
</dbReference>